<keyword evidence="5 7" id="KW-0472">Membrane</keyword>
<sequence length="480" mass="49961">MRGGREMERSSEGRPPGAAAGPAPGGGEAGASGAGRGTLGLPAAVSLVVGNIVGTGVFLLPAALAAYGTVSILAMALVSVGAIALAMVFGRLGARVPTDGGPYAYAKDAFGEFPGFWNAWSFWLTAWIGNAAIAVVWVNYADYFLGWESPAGQTLLALAALWVPAMVNLSGVRNIGAFAVVTTVLKFIPLVFVAVAGMFFVRAANFGSFNATGGSWLAALSTAGALALFIYSGVESVTIVAERIRDPARNVGRASVYGVLICTAMYLLSTIAIFGIIPQQTLAHSRAPFADAINAMFGGGVGGGVMAACAVVSGIGAINGWTMLVAEMPMAAARDGLFPRVFARESRRGSPWFGVVVGTVLTSLVVVYNYFGTTRGFEKILLIGTFTTVVPYFFSAAAQLFWLVTGARRVSGARLGRDLAIAVTALLFGFWMLYGAGQEAAFIGFLMMLVGIPVYIWTKARRGEYGTRETAPAPPRGRPG</sequence>
<dbReference type="Pfam" id="PF13520">
    <property type="entry name" value="AA_permease_2"/>
    <property type="match status" value="1"/>
</dbReference>
<reference evidence="9" key="1">
    <citation type="journal article" date="2019" name="Int. J. Syst. Evol. Microbiol.">
        <title>The Global Catalogue of Microorganisms (GCM) 10K type strain sequencing project: providing services to taxonomists for standard genome sequencing and annotation.</title>
        <authorList>
            <consortium name="The Broad Institute Genomics Platform"/>
            <consortium name="The Broad Institute Genome Sequencing Center for Infectious Disease"/>
            <person name="Wu L."/>
            <person name="Ma J."/>
        </authorList>
    </citation>
    <scope>NUCLEOTIDE SEQUENCE [LARGE SCALE GENOMIC DNA]</scope>
    <source>
        <strain evidence="9">JCM 3115</strain>
    </source>
</reference>
<feature type="transmembrane region" description="Helical" evidence="7">
    <location>
        <begin position="415"/>
        <end position="434"/>
    </location>
</feature>
<feature type="transmembrane region" description="Helical" evidence="7">
    <location>
        <begin position="297"/>
        <end position="321"/>
    </location>
</feature>
<evidence type="ECO:0000256" key="3">
    <source>
        <dbReference type="ARBA" id="ARBA00022692"/>
    </source>
</evidence>
<feature type="transmembrane region" description="Helical" evidence="7">
    <location>
        <begin position="213"/>
        <end position="234"/>
    </location>
</feature>
<evidence type="ECO:0000256" key="6">
    <source>
        <dbReference type="SAM" id="MobiDB-lite"/>
    </source>
</evidence>
<dbReference type="PANTHER" id="PTHR42770:SF18">
    <property type="entry name" value="ARGININE_AGMATINE ANTIPORTER"/>
    <property type="match status" value="1"/>
</dbReference>
<name>A0ABQ2QGA2_9ACTN</name>
<keyword evidence="4 7" id="KW-1133">Transmembrane helix</keyword>
<feature type="transmembrane region" description="Helical" evidence="7">
    <location>
        <begin position="383"/>
        <end position="403"/>
    </location>
</feature>
<dbReference type="InterPro" id="IPR002293">
    <property type="entry name" value="AA/rel_permease1"/>
</dbReference>
<feature type="transmembrane region" description="Helical" evidence="7">
    <location>
        <begin position="115"/>
        <end position="138"/>
    </location>
</feature>
<feature type="transmembrane region" description="Helical" evidence="7">
    <location>
        <begin position="440"/>
        <end position="458"/>
    </location>
</feature>
<gene>
    <name evidence="8" type="ORF">GCM10010140_01850</name>
</gene>
<evidence type="ECO:0000256" key="7">
    <source>
        <dbReference type="SAM" id="Phobius"/>
    </source>
</evidence>
<evidence type="ECO:0000313" key="9">
    <source>
        <dbReference type="Proteomes" id="UP000611554"/>
    </source>
</evidence>
<comment type="caution">
    <text evidence="8">The sequence shown here is derived from an EMBL/GenBank/DDBJ whole genome shotgun (WGS) entry which is preliminary data.</text>
</comment>
<organism evidence="8 9">
    <name type="scientific">Streptosporangium pseudovulgare</name>
    <dbReference type="NCBI Taxonomy" id="35765"/>
    <lineage>
        <taxon>Bacteria</taxon>
        <taxon>Bacillati</taxon>
        <taxon>Actinomycetota</taxon>
        <taxon>Actinomycetes</taxon>
        <taxon>Streptosporangiales</taxon>
        <taxon>Streptosporangiaceae</taxon>
        <taxon>Streptosporangium</taxon>
    </lineage>
</organism>
<proteinExistence type="predicted"/>
<evidence type="ECO:0000256" key="5">
    <source>
        <dbReference type="ARBA" id="ARBA00023136"/>
    </source>
</evidence>
<feature type="transmembrane region" description="Helical" evidence="7">
    <location>
        <begin position="352"/>
        <end position="371"/>
    </location>
</feature>
<feature type="transmembrane region" description="Helical" evidence="7">
    <location>
        <begin position="255"/>
        <end position="277"/>
    </location>
</feature>
<feature type="compositionally biased region" description="Low complexity" evidence="6">
    <location>
        <begin position="13"/>
        <end position="22"/>
    </location>
</feature>
<dbReference type="InterPro" id="IPR050367">
    <property type="entry name" value="APC_superfamily"/>
</dbReference>
<feature type="transmembrane region" description="Helical" evidence="7">
    <location>
        <begin position="72"/>
        <end position="94"/>
    </location>
</feature>
<feature type="region of interest" description="Disordered" evidence="6">
    <location>
        <begin position="1"/>
        <end position="31"/>
    </location>
</feature>
<dbReference type="PIRSF" id="PIRSF006060">
    <property type="entry name" value="AA_transporter"/>
    <property type="match status" value="1"/>
</dbReference>
<feature type="transmembrane region" description="Helical" evidence="7">
    <location>
        <begin position="176"/>
        <end position="201"/>
    </location>
</feature>
<evidence type="ECO:0000256" key="1">
    <source>
        <dbReference type="ARBA" id="ARBA00004651"/>
    </source>
</evidence>
<comment type="subcellular location">
    <subcellularLocation>
        <location evidence="1">Cell membrane</location>
        <topology evidence="1">Multi-pass membrane protein</topology>
    </subcellularLocation>
</comment>
<evidence type="ECO:0000313" key="8">
    <source>
        <dbReference type="EMBL" id="GGP77517.1"/>
    </source>
</evidence>
<keyword evidence="3 7" id="KW-0812">Transmembrane</keyword>
<protein>
    <submittedName>
        <fullName evidence="8">Transporter</fullName>
    </submittedName>
</protein>
<dbReference type="PANTHER" id="PTHR42770">
    <property type="entry name" value="AMINO ACID TRANSPORTER-RELATED"/>
    <property type="match status" value="1"/>
</dbReference>
<accession>A0ABQ2QGA2</accession>
<evidence type="ECO:0000256" key="4">
    <source>
        <dbReference type="ARBA" id="ARBA00022989"/>
    </source>
</evidence>
<keyword evidence="2" id="KW-1003">Cell membrane</keyword>
<evidence type="ECO:0000256" key="2">
    <source>
        <dbReference type="ARBA" id="ARBA00022475"/>
    </source>
</evidence>
<keyword evidence="9" id="KW-1185">Reference proteome</keyword>
<feature type="transmembrane region" description="Helical" evidence="7">
    <location>
        <begin position="150"/>
        <end position="169"/>
    </location>
</feature>
<dbReference type="EMBL" id="BMQJ01000001">
    <property type="protein sequence ID" value="GGP77517.1"/>
    <property type="molecule type" value="Genomic_DNA"/>
</dbReference>
<feature type="transmembrane region" description="Helical" evidence="7">
    <location>
        <begin position="44"/>
        <end position="66"/>
    </location>
</feature>
<feature type="compositionally biased region" description="Basic and acidic residues" evidence="6">
    <location>
        <begin position="1"/>
        <end position="12"/>
    </location>
</feature>
<dbReference type="Gene3D" id="1.20.1740.10">
    <property type="entry name" value="Amino acid/polyamine transporter I"/>
    <property type="match status" value="1"/>
</dbReference>
<dbReference type="Proteomes" id="UP000611554">
    <property type="component" value="Unassembled WGS sequence"/>
</dbReference>